<dbReference type="AlphaFoldDB" id="A0A381SC72"/>
<dbReference type="InterPro" id="IPR000866">
    <property type="entry name" value="AhpC/TSA"/>
</dbReference>
<dbReference type="GO" id="GO:0016209">
    <property type="term" value="F:antioxidant activity"/>
    <property type="evidence" value="ECO:0007669"/>
    <property type="project" value="InterPro"/>
</dbReference>
<dbReference type="Pfam" id="PF00578">
    <property type="entry name" value="AhpC-TSA"/>
    <property type="match status" value="1"/>
</dbReference>
<dbReference type="PROSITE" id="PS51352">
    <property type="entry name" value="THIOREDOXIN_2"/>
    <property type="match status" value="1"/>
</dbReference>
<reference evidence="2" key="1">
    <citation type="submission" date="2018-05" db="EMBL/GenBank/DDBJ databases">
        <authorList>
            <person name="Lanie J.A."/>
            <person name="Ng W.-L."/>
            <person name="Kazmierczak K.M."/>
            <person name="Andrzejewski T.M."/>
            <person name="Davidsen T.M."/>
            <person name="Wayne K.J."/>
            <person name="Tettelin H."/>
            <person name="Glass J.I."/>
            <person name="Rusch D."/>
            <person name="Podicherti R."/>
            <person name="Tsui H.-C.T."/>
            <person name="Winkler M.E."/>
        </authorList>
    </citation>
    <scope>NUCLEOTIDE SEQUENCE</scope>
</reference>
<dbReference type="GO" id="GO:0016491">
    <property type="term" value="F:oxidoreductase activity"/>
    <property type="evidence" value="ECO:0007669"/>
    <property type="project" value="InterPro"/>
</dbReference>
<dbReference type="SUPFAM" id="SSF52833">
    <property type="entry name" value="Thioredoxin-like"/>
    <property type="match status" value="1"/>
</dbReference>
<gene>
    <name evidence="2" type="ORF">METZ01_LOCUS53752</name>
</gene>
<dbReference type="PANTHER" id="PTHR43640">
    <property type="entry name" value="OS07G0260300 PROTEIN"/>
    <property type="match status" value="1"/>
</dbReference>
<protein>
    <recommendedName>
        <fullName evidence="1">Thioredoxin domain-containing protein</fullName>
    </recommendedName>
</protein>
<dbReference type="Gene3D" id="3.40.30.10">
    <property type="entry name" value="Glutaredoxin"/>
    <property type="match status" value="1"/>
</dbReference>
<proteinExistence type="predicted"/>
<name>A0A381SC72_9ZZZZ</name>
<accession>A0A381SC72</accession>
<organism evidence="2">
    <name type="scientific">marine metagenome</name>
    <dbReference type="NCBI Taxonomy" id="408172"/>
    <lineage>
        <taxon>unclassified sequences</taxon>
        <taxon>metagenomes</taxon>
        <taxon>ecological metagenomes</taxon>
    </lineage>
</organism>
<dbReference type="InterPro" id="IPR036249">
    <property type="entry name" value="Thioredoxin-like_sf"/>
</dbReference>
<sequence length="201" mass="21978">MKYLLSLLFLFFININSASVSTDLSAPGFELVDSYGENISLSNFEGKTVVLEWTNHDCPYVAKHYATGNMQNTQEQAKDQGVVWLTIISSAPGTQGYVLPAKANELTTTRNAQPNHVLFDSEGGVGKMYGAKTTPHMYVIDKKGALRYQGAIDDAGGPDFWTKNLLDADNYVKNALGEMQDGQAISTKVSKPYGCSVKYKS</sequence>
<dbReference type="InterPro" id="IPR047262">
    <property type="entry name" value="PRX-like1"/>
</dbReference>
<feature type="domain" description="Thioredoxin" evidence="1">
    <location>
        <begin position="20"/>
        <end position="181"/>
    </location>
</feature>
<dbReference type="EMBL" id="UINC01002848">
    <property type="protein sequence ID" value="SVA00898.1"/>
    <property type="molecule type" value="Genomic_DNA"/>
</dbReference>
<dbReference type="InterPro" id="IPR013766">
    <property type="entry name" value="Thioredoxin_domain"/>
</dbReference>
<dbReference type="PANTHER" id="PTHR43640:SF1">
    <property type="entry name" value="THIOREDOXIN-DEPENDENT PEROXIREDOXIN"/>
    <property type="match status" value="1"/>
</dbReference>
<evidence type="ECO:0000259" key="1">
    <source>
        <dbReference type="PROSITE" id="PS51352"/>
    </source>
</evidence>
<evidence type="ECO:0000313" key="2">
    <source>
        <dbReference type="EMBL" id="SVA00898.1"/>
    </source>
</evidence>